<feature type="domain" description="Nudix hydrolase" evidence="8">
    <location>
        <begin position="799"/>
        <end position="929"/>
    </location>
</feature>
<dbReference type="Pfam" id="PF13812">
    <property type="entry name" value="PPR_3"/>
    <property type="match status" value="1"/>
</dbReference>
<feature type="repeat" description="PPR" evidence="6">
    <location>
        <begin position="198"/>
        <end position="232"/>
    </location>
</feature>
<dbReference type="SUPFAM" id="SSF55811">
    <property type="entry name" value="Nudix"/>
    <property type="match status" value="1"/>
</dbReference>
<dbReference type="GO" id="GO:0046872">
    <property type="term" value="F:metal ion binding"/>
    <property type="evidence" value="ECO:0007669"/>
    <property type="project" value="UniProtKB-KW"/>
</dbReference>
<dbReference type="SUPFAM" id="SSF81901">
    <property type="entry name" value="HCP-like"/>
    <property type="match status" value="1"/>
</dbReference>
<dbReference type="Pfam" id="PF13041">
    <property type="entry name" value="PPR_2"/>
    <property type="match status" value="2"/>
</dbReference>
<dbReference type="InterPro" id="IPR040618">
    <property type="entry name" value="Pre-Nudix"/>
</dbReference>
<protein>
    <submittedName>
        <fullName evidence="9">Putative Pentatricopeptide repeat-containing protein, mitochondrial</fullName>
    </submittedName>
</protein>
<dbReference type="PANTHER" id="PTHR47447">
    <property type="entry name" value="OS03G0856100 PROTEIN"/>
    <property type="match status" value="1"/>
</dbReference>
<dbReference type="InterPro" id="IPR015797">
    <property type="entry name" value="NUDIX_hydrolase-like_dom_sf"/>
</dbReference>
<dbReference type="Pfam" id="PF17177">
    <property type="entry name" value="PPR_long"/>
    <property type="match status" value="1"/>
</dbReference>
<comment type="similarity">
    <text evidence="2">Belongs to the PPR family. P subfamily.</text>
</comment>
<name>A0A8K0I3Z5_COCNU</name>
<dbReference type="PANTHER" id="PTHR47447:SF28">
    <property type="entry name" value="PENTACOTRIPEPTIDE-REPEAT REGION OF PRORP DOMAIN-CONTAINING PROTEIN"/>
    <property type="match status" value="1"/>
</dbReference>
<dbReference type="EMBL" id="CM017874">
    <property type="protein sequence ID" value="KAG1335333.1"/>
    <property type="molecule type" value="Genomic_DNA"/>
</dbReference>
<feature type="repeat" description="PPR" evidence="6">
    <location>
        <begin position="268"/>
        <end position="302"/>
    </location>
</feature>
<dbReference type="InterPro" id="IPR002885">
    <property type="entry name" value="PPR_rpt"/>
</dbReference>
<dbReference type="PROSITE" id="PS51375">
    <property type="entry name" value="PPR"/>
    <property type="match status" value="11"/>
</dbReference>
<dbReference type="NCBIfam" id="TIGR00756">
    <property type="entry name" value="PPR"/>
    <property type="match status" value="10"/>
</dbReference>
<dbReference type="Gene3D" id="3.90.79.10">
    <property type="entry name" value="Nucleoside Triphosphate Pyrophosphohydrolase"/>
    <property type="match status" value="1"/>
</dbReference>
<dbReference type="GO" id="GO:0016787">
    <property type="term" value="F:hydrolase activity"/>
    <property type="evidence" value="ECO:0007669"/>
    <property type="project" value="UniProtKB-KW"/>
</dbReference>
<dbReference type="Gene3D" id="1.25.40.10">
    <property type="entry name" value="Tetratricopeptide repeat domain"/>
    <property type="match status" value="6"/>
</dbReference>
<dbReference type="InterPro" id="IPR003293">
    <property type="entry name" value="Nudix_hydrolase6-like"/>
</dbReference>
<evidence type="ECO:0000256" key="3">
    <source>
        <dbReference type="ARBA" id="ARBA00022723"/>
    </source>
</evidence>
<dbReference type="Pfam" id="PF00293">
    <property type="entry name" value="NUDIX"/>
    <property type="match status" value="1"/>
</dbReference>
<comment type="similarity">
    <text evidence="1">Belongs to the Nudix hydrolase family.</text>
</comment>
<sequence length="974" mass="110111">MPLLRLLLPLSLPQRLVASRALATNYSGRIVRVDSSGRAVAVTVEVDPLDLTRDTRGYALPRRDLVCRVARILSSASPTSDPLLDLADYLQTLTLTLTPAEVSEVLKSIRSPGKALEFFRFAASLSGFRHDCFTYNRILSILARSGADPDVVRGVVDEMEREGVRGSISTVNILIGIVGDGKLERCLELAKKWDLRFNGYTYKCLVQAYLRSRDVERAFRVYEEMRRKGYKLDIFAYNMLLDALAKANKVDQAYKVFADMKRKYCEPDMYTYTILIRMSGKIGKADDFLSFFEEMTKKGCVPNLIAYNTMIHALAKNRMVDKSIFVFSKMVENDCQPNEFTYSVMIDALAMEGQLGRLDEVVEASGKYMNKSIYAYLVKTLSKLGHASEAHHLFCKMWSSHEKGDRGAYMSMLETLCNAGKTSEALDLLNKIHEKGITTDTVMYNMVFSALGKLKQVSYIYALYEQMKHDGLSPDIFTYNILISSFGRAGLIDKARELFEEMEGSECKPDIITYNSLINCLGKNGDLDEAHMHFKEMQEKGLNPDVVTYSTLIECFGKSNKVEMACRLFDEMLARGCFPNIVTYNILLDCLEKCGKTTEAFNLYATLKQQGLTPDTITYSILERLESGFHRAVRVHKQSRITESRIPRMAHLSVSRKAGASMFETSCLAILNAKPYLRLLPKTGYKTETKGIKVATSKTSLTTSFELLDAYEDEYDGAVIDSECLPSSANAFASILESSLSYWKLKGKKGIWLKILEEQAELVPMALKEGFRYHHAEPGYVMLTYWIPDEPCTLPSTATHQVGVGGFVINKNREVLVVKEKKCPLRCSGIWKLPTGLINKSEEIFSGVIREVKEETGIDTAFLEVVAFRHAHRVTFDKSDLLFICMLEPLSYDINIDESEIQAAKWMPLGEFLDQPFHLEDRMSKKIIDICVARYENHYCGFTVCQVMSKLDDRLSTLYHGEMKDPTKEPLPDK</sequence>
<dbReference type="FunFam" id="1.25.40.10:FF:000972">
    <property type="entry name" value="Pentatricopeptide repeat-containing protein, mitochondrial"/>
    <property type="match status" value="1"/>
</dbReference>
<dbReference type="FunFam" id="3.90.79.10:FF:000015">
    <property type="entry name" value="Nudix hydrolase 8"/>
    <property type="match status" value="1"/>
</dbReference>
<dbReference type="Gene3D" id="3.40.630.30">
    <property type="match status" value="1"/>
</dbReference>
<dbReference type="InterPro" id="IPR033443">
    <property type="entry name" value="PROP1-like_PPR_dom"/>
</dbReference>
<keyword evidence="4" id="KW-0677">Repeat</keyword>
<feature type="repeat" description="PPR" evidence="6">
    <location>
        <begin position="405"/>
        <end position="439"/>
    </location>
</feature>
<keyword evidence="3" id="KW-0479">Metal-binding</keyword>
<dbReference type="FunFam" id="1.25.40.10:FF:000990">
    <property type="entry name" value="Pentatricopeptide repeat-containing protein, mitochondrial"/>
    <property type="match status" value="1"/>
</dbReference>
<gene>
    <name evidence="9" type="ORF">COCNU_03G014520</name>
</gene>
<keyword evidence="5" id="KW-0378">Hydrolase</keyword>
<dbReference type="Pfam" id="PF01535">
    <property type="entry name" value="PPR"/>
    <property type="match status" value="2"/>
</dbReference>
<evidence type="ECO:0000256" key="4">
    <source>
        <dbReference type="ARBA" id="ARBA00022737"/>
    </source>
</evidence>
<proteinExistence type="inferred from homology"/>
<evidence type="ECO:0000256" key="2">
    <source>
        <dbReference type="ARBA" id="ARBA00007626"/>
    </source>
</evidence>
<dbReference type="OrthoDB" id="5588846at2759"/>
<dbReference type="PROSITE" id="PS51462">
    <property type="entry name" value="NUDIX"/>
    <property type="match status" value="1"/>
</dbReference>
<dbReference type="PROSITE" id="PS00893">
    <property type="entry name" value="NUDIX_BOX"/>
    <property type="match status" value="1"/>
</dbReference>
<dbReference type="PRINTS" id="PR01356">
    <property type="entry name" value="GFGPROTEIN"/>
</dbReference>
<evidence type="ECO:0000313" key="9">
    <source>
        <dbReference type="EMBL" id="KAG1335333.1"/>
    </source>
</evidence>
<evidence type="ECO:0000256" key="7">
    <source>
        <dbReference type="SAM" id="SignalP"/>
    </source>
</evidence>
<organism evidence="9 10">
    <name type="scientific">Cocos nucifera</name>
    <name type="common">Coconut palm</name>
    <dbReference type="NCBI Taxonomy" id="13894"/>
    <lineage>
        <taxon>Eukaryota</taxon>
        <taxon>Viridiplantae</taxon>
        <taxon>Streptophyta</taxon>
        <taxon>Embryophyta</taxon>
        <taxon>Tracheophyta</taxon>
        <taxon>Spermatophyta</taxon>
        <taxon>Magnoliopsida</taxon>
        <taxon>Liliopsida</taxon>
        <taxon>Arecaceae</taxon>
        <taxon>Arecoideae</taxon>
        <taxon>Cocoseae</taxon>
        <taxon>Attaleinae</taxon>
        <taxon>Cocos</taxon>
    </lineage>
</organism>
<dbReference type="Pfam" id="PF18290">
    <property type="entry name" value="Nudix_hydro"/>
    <property type="match status" value="1"/>
</dbReference>
<reference evidence="9" key="2">
    <citation type="submission" date="2019-07" db="EMBL/GenBank/DDBJ databases">
        <authorList>
            <person name="Yang Y."/>
            <person name="Bocs S."/>
            <person name="Baudouin L."/>
        </authorList>
    </citation>
    <scope>NUCLEOTIDE SEQUENCE</scope>
    <source>
        <tissue evidence="9">Spear leaf of Hainan Tall coconut</tissue>
    </source>
</reference>
<accession>A0A8K0I3Z5</accession>
<dbReference type="CDD" id="cd04670">
    <property type="entry name" value="NUDIX_ASFGF2_Nudt6"/>
    <property type="match status" value="1"/>
</dbReference>
<dbReference type="FunFam" id="1.25.40.10:FF:000530">
    <property type="entry name" value="Pentatricopeptide repeat-containing protein At1g74850, chloroplastic"/>
    <property type="match status" value="1"/>
</dbReference>
<feature type="repeat" description="PPR" evidence="6">
    <location>
        <begin position="545"/>
        <end position="579"/>
    </location>
</feature>
<feature type="signal peptide" evidence="7">
    <location>
        <begin position="1"/>
        <end position="18"/>
    </location>
</feature>
<dbReference type="AlphaFoldDB" id="A0A8K0I3Z5"/>
<keyword evidence="10" id="KW-1185">Reference proteome</keyword>
<feature type="repeat" description="PPR" evidence="6">
    <location>
        <begin position="475"/>
        <end position="509"/>
    </location>
</feature>
<feature type="repeat" description="PPR" evidence="6">
    <location>
        <begin position="303"/>
        <end position="337"/>
    </location>
</feature>
<feature type="repeat" description="PPR" evidence="6">
    <location>
        <begin position="580"/>
        <end position="614"/>
    </location>
</feature>
<comment type="caution">
    <text evidence="9">The sequence shown here is derived from an EMBL/GenBank/DDBJ whole genome shotgun (WGS) entry which is preliminary data.</text>
</comment>
<evidence type="ECO:0000313" key="10">
    <source>
        <dbReference type="Proteomes" id="UP000797356"/>
    </source>
</evidence>
<evidence type="ECO:0000259" key="8">
    <source>
        <dbReference type="PROSITE" id="PS51462"/>
    </source>
</evidence>
<keyword evidence="7" id="KW-0732">Signal</keyword>
<feature type="repeat" description="PPR" evidence="6">
    <location>
        <begin position="233"/>
        <end position="267"/>
    </location>
</feature>
<evidence type="ECO:0000256" key="1">
    <source>
        <dbReference type="ARBA" id="ARBA00005582"/>
    </source>
</evidence>
<feature type="repeat" description="PPR" evidence="6">
    <location>
        <begin position="510"/>
        <end position="544"/>
    </location>
</feature>
<evidence type="ECO:0000256" key="6">
    <source>
        <dbReference type="PROSITE-ProRule" id="PRU00708"/>
    </source>
</evidence>
<evidence type="ECO:0000256" key="5">
    <source>
        <dbReference type="ARBA" id="ARBA00022801"/>
    </source>
</evidence>
<dbReference type="Proteomes" id="UP000797356">
    <property type="component" value="Chromosome 3"/>
</dbReference>
<dbReference type="FunFam" id="3.40.630.30:FF:000016">
    <property type="entry name" value="nudix hydrolase 2"/>
    <property type="match status" value="1"/>
</dbReference>
<dbReference type="InterPro" id="IPR020084">
    <property type="entry name" value="NUDIX_hydrolase_CS"/>
</dbReference>
<feature type="repeat" description="PPR" evidence="6">
    <location>
        <begin position="131"/>
        <end position="166"/>
    </location>
</feature>
<feature type="chain" id="PRO_5035420015" evidence="7">
    <location>
        <begin position="19"/>
        <end position="974"/>
    </location>
</feature>
<dbReference type="InterPro" id="IPR000086">
    <property type="entry name" value="NUDIX_hydrolase_dom"/>
</dbReference>
<dbReference type="InterPro" id="IPR011990">
    <property type="entry name" value="TPR-like_helical_dom_sf"/>
</dbReference>
<reference evidence="9" key="1">
    <citation type="journal article" date="2017" name="Gigascience">
        <title>The genome draft of coconut (Cocos nucifera).</title>
        <authorList>
            <person name="Xiao Y."/>
            <person name="Xu P."/>
            <person name="Fan H."/>
            <person name="Baudouin L."/>
            <person name="Xia W."/>
            <person name="Bocs S."/>
            <person name="Xu J."/>
            <person name="Li Q."/>
            <person name="Guo A."/>
            <person name="Zhou L."/>
            <person name="Li J."/>
            <person name="Wu Y."/>
            <person name="Ma Z."/>
            <person name="Armero A."/>
            <person name="Issali A.E."/>
            <person name="Liu N."/>
            <person name="Peng M."/>
            <person name="Yang Y."/>
        </authorList>
    </citation>
    <scope>NUCLEOTIDE SEQUENCE</scope>
    <source>
        <tissue evidence="9">Spear leaf of Hainan Tall coconut</tissue>
    </source>
</reference>
<feature type="repeat" description="PPR" evidence="6">
    <location>
        <begin position="440"/>
        <end position="474"/>
    </location>
</feature>